<evidence type="ECO:0000256" key="2">
    <source>
        <dbReference type="ARBA" id="ARBA00004687"/>
    </source>
</evidence>
<keyword evidence="9 13" id="KW-0256">Endoplasmic reticulum</keyword>
<evidence type="ECO:0000256" key="7">
    <source>
        <dbReference type="ARBA" id="ARBA00022679"/>
    </source>
</evidence>
<evidence type="ECO:0000256" key="6">
    <source>
        <dbReference type="ARBA" id="ARBA00022676"/>
    </source>
</evidence>
<evidence type="ECO:0000256" key="4">
    <source>
        <dbReference type="ARBA" id="ARBA00013797"/>
    </source>
</evidence>
<feature type="transmembrane region" description="Helical" evidence="13">
    <location>
        <begin position="303"/>
        <end position="325"/>
    </location>
</feature>
<feature type="transmembrane region" description="Helical" evidence="13">
    <location>
        <begin position="39"/>
        <end position="57"/>
    </location>
</feature>
<dbReference type="GO" id="GO:1990529">
    <property type="term" value="C:glycosylphosphatidylinositol-mannosyltransferase I complex"/>
    <property type="evidence" value="ECO:0007669"/>
    <property type="project" value="TreeGrafter"/>
</dbReference>
<keyword evidence="5 13" id="KW-0337">GPI-anchor biosynthesis</keyword>
<keyword evidence="11 13" id="KW-0472">Membrane</keyword>
<evidence type="ECO:0000256" key="12">
    <source>
        <dbReference type="ARBA" id="ARBA00025399"/>
    </source>
</evidence>
<keyword evidence="6 13" id="KW-0328">Glycosyltransferase</keyword>
<dbReference type="GO" id="GO:0051751">
    <property type="term" value="F:alpha-1,4-mannosyltransferase activity"/>
    <property type="evidence" value="ECO:0007669"/>
    <property type="project" value="InterPro"/>
</dbReference>
<keyword evidence="8 13" id="KW-0812">Transmembrane</keyword>
<dbReference type="GO" id="GO:0005789">
    <property type="term" value="C:endoplasmic reticulum membrane"/>
    <property type="evidence" value="ECO:0007669"/>
    <property type="project" value="UniProtKB-SubCell"/>
</dbReference>
<comment type="similarity">
    <text evidence="3 13">Belongs to the PIGM family.</text>
</comment>
<comment type="function">
    <text evidence="12 13">Mannosyltransferase involved in glycosylphosphatidylinositol-anchor biosynthesis. Transfers the first alpha-1,4-mannose to GlcN-acyl-PI during GPI precursor assembly. Required for cell wall integrity.</text>
</comment>
<comment type="caution">
    <text evidence="14">The sequence shown here is derived from an EMBL/GenBank/DDBJ whole genome shotgun (WGS) entry which is preliminary data.</text>
</comment>
<dbReference type="EMBL" id="MU839043">
    <property type="protein sequence ID" value="KAK1762067.1"/>
    <property type="molecule type" value="Genomic_DNA"/>
</dbReference>
<feature type="transmembrane region" description="Helical" evidence="13">
    <location>
        <begin position="267"/>
        <end position="283"/>
    </location>
</feature>
<keyword evidence="15" id="KW-1185">Reference proteome</keyword>
<dbReference type="GO" id="GO:0004376">
    <property type="term" value="F:GPI mannosyltransferase activity"/>
    <property type="evidence" value="ECO:0007669"/>
    <property type="project" value="InterPro"/>
</dbReference>
<dbReference type="PANTHER" id="PTHR12886:SF0">
    <property type="entry name" value="GPI MANNOSYLTRANSFERASE 1"/>
    <property type="match status" value="1"/>
</dbReference>
<feature type="transmembrane region" description="Helical" evidence="13">
    <location>
        <begin position="201"/>
        <end position="219"/>
    </location>
</feature>
<dbReference type="GO" id="GO:0006506">
    <property type="term" value="P:GPI anchor biosynthetic process"/>
    <property type="evidence" value="ECO:0007669"/>
    <property type="project" value="UniProtKB-KW"/>
</dbReference>
<evidence type="ECO:0000256" key="11">
    <source>
        <dbReference type="ARBA" id="ARBA00023136"/>
    </source>
</evidence>
<gene>
    <name evidence="14" type="ORF">QBC33DRAFT_552725</name>
</gene>
<feature type="transmembrane region" description="Helical" evidence="13">
    <location>
        <begin position="231"/>
        <end position="255"/>
    </location>
</feature>
<evidence type="ECO:0000256" key="3">
    <source>
        <dbReference type="ARBA" id="ARBA00011071"/>
    </source>
</evidence>
<dbReference type="Proteomes" id="UP001244011">
    <property type="component" value="Unassembled WGS sequence"/>
</dbReference>
<evidence type="ECO:0000256" key="13">
    <source>
        <dbReference type="RuleBase" id="RU365064"/>
    </source>
</evidence>
<evidence type="ECO:0000313" key="15">
    <source>
        <dbReference type="Proteomes" id="UP001244011"/>
    </source>
</evidence>
<keyword evidence="7 13" id="KW-0808">Transferase</keyword>
<protein>
    <recommendedName>
        <fullName evidence="4 13">GPI mannosyltransferase 1</fullName>
        <ecNumber evidence="13">2.4.1.-</ecNumber>
    </recommendedName>
    <alternativeName>
        <fullName evidence="13">GPI mannosyltransferase I</fullName>
    </alternativeName>
</protein>
<proteinExistence type="inferred from homology"/>
<reference evidence="14" key="1">
    <citation type="submission" date="2023-06" db="EMBL/GenBank/DDBJ databases">
        <title>Genome-scale phylogeny and comparative genomics of the fungal order Sordariales.</title>
        <authorList>
            <consortium name="Lawrence Berkeley National Laboratory"/>
            <person name="Hensen N."/>
            <person name="Bonometti L."/>
            <person name="Westerberg I."/>
            <person name="Brannstrom I.O."/>
            <person name="Guillou S."/>
            <person name="Cros-Aarteil S."/>
            <person name="Calhoun S."/>
            <person name="Haridas S."/>
            <person name="Kuo A."/>
            <person name="Mondo S."/>
            <person name="Pangilinan J."/>
            <person name="Riley R."/>
            <person name="Labutti K."/>
            <person name="Andreopoulos B."/>
            <person name="Lipzen A."/>
            <person name="Chen C."/>
            <person name="Yanf M."/>
            <person name="Daum C."/>
            <person name="Ng V."/>
            <person name="Clum A."/>
            <person name="Steindorff A."/>
            <person name="Ohm R."/>
            <person name="Martin F."/>
            <person name="Silar P."/>
            <person name="Natvig D."/>
            <person name="Lalanne C."/>
            <person name="Gautier V."/>
            <person name="Ament-Velasquez S.L."/>
            <person name="Kruys A."/>
            <person name="Hutchinson M.I."/>
            <person name="Powell A.J."/>
            <person name="Barry K."/>
            <person name="Miller A.N."/>
            <person name="Grigoriev I.V."/>
            <person name="Debuchy R."/>
            <person name="Gladieux P."/>
            <person name="Thoren M.H."/>
            <person name="Johannesson H."/>
        </authorList>
    </citation>
    <scope>NUCLEOTIDE SEQUENCE</scope>
    <source>
        <strain evidence="14">8032-3</strain>
    </source>
</reference>
<evidence type="ECO:0000256" key="10">
    <source>
        <dbReference type="ARBA" id="ARBA00022989"/>
    </source>
</evidence>
<evidence type="ECO:0000256" key="5">
    <source>
        <dbReference type="ARBA" id="ARBA00022502"/>
    </source>
</evidence>
<dbReference type="GeneID" id="85312516"/>
<dbReference type="RefSeq" id="XP_060278280.1">
    <property type="nucleotide sequence ID" value="XM_060429329.1"/>
</dbReference>
<feature type="transmembrane region" description="Helical" evidence="13">
    <location>
        <begin position="134"/>
        <end position="155"/>
    </location>
</feature>
<comment type="subcellular location">
    <subcellularLocation>
        <location evidence="1 13">Endoplasmic reticulum membrane</location>
        <topology evidence="1 13">Multi-pass membrane protein</topology>
    </subcellularLocation>
</comment>
<accession>A0AAJ0BS80</accession>
<feature type="transmembrane region" description="Helical" evidence="13">
    <location>
        <begin position="64"/>
        <end position="89"/>
    </location>
</feature>
<dbReference type="InterPro" id="IPR007704">
    <property type="entry name" value="PIG-M"/>
</dbReference>
<evidence type="ECO:0000256" key="1">
    <source>
        <dbReference type="ARBA" id="ARBA00004477"/>
    </source>
</evidence>
<name>A0AAJ0BS80_9PEZI</name>
<dbReference type="PANTHER" id="PTHR12886">
    <property type="entry name" value="PIG-M MANNOSYLTRANSFERASE"/>
    <property type="match status" value="1"/>
</dbReference>
<dbReference type="AlphaFoldDB" id="A0AAJ0BS80"/>
<keyword evidence="10 13" id="KW-1133">Transmembrane helix</keyword>
<evidence type="ECO:0000256" key="8">
    <source>
        <dbReference type="ARBA" id="ARBA00022692"/>
    </source>
</evidence>
<dbReference type="EC" id="2.4.1.-" evidence="13"/>
<organism evidence="14 15">
    <name type="scientific">Phialemonium atrogriseum</name>
    <dbReference type="NCBI Taxonomy" id="1093897"/>
    <lineage>
        <taxon>Eukaryota</taxon>
        <taxon>Fungi</taxon>
        <taxon>Dikarya</taxon>
        <taxon>Ascomycota</taxon>
        <taxon>Pezizomycotina</taxon>
        <taxon>Sordariomycetes</taxon>
        <taxon>Sordariomycetidae</taxon>
        <taxon>Cephalothecales</taxon>
        <taxon>Cephalothecaceae</taxon>
        <taxon>Phialemonium</taxon>
    </lineage>
</organism>
<evidence type="ECO:0000313" key="14">
    <source>
        <dbReference type="EMBL" id="KAK1762067.1"/>
    </source>
</evidence>
<sequence>MRAGPSGVAGRGGMHPAMARRFAAVWLLNPMVATISTRGSSEGLLGVLVVALLWAVLSRRITLAGLILGFGVHFKIYPFIYAPAIVWWMDDEKLGSRSPAKKATKRNEIKTKDGRATAPSTMTQLMAFLTPARIQLAVASLGTFLGLNILMFSLYGTPFVTHTYLHHVTRIDHRHNFSPYNTQLYLTSAFPSSSPLRLESLAFIPQLLLSCVLIPLATAKKDLPASMLAQTFAFVTFNKVCTSQYFLWYMVFLPLYLPGSSFLRGRALGPAALALWVVGQGLWLQQGFGLEFLGRSTFLPGLWLSSLAFFLVNCWVLGVIVGDVVRRV</sequence>
<evidence type="ECO:0000256" key="9">
    <source>
        <dbReference type="ARBA" id="ARBA00022824"/>
    </source>
</evidence>
<dbReference type="Pfam" id="PF05007">
    <property type="entry name" value="Mannosyl_trans"/>
    <property type="match status" value="1"/>
</dbReference>
<comment type="pathway">
    <text evidence="2 13">Glycolipid biosynthesis; glycosylphosphatidylinositol-anchor biosynthesis.</text>
</comment>